<feature type="region of interest" description="Disordered" evidence="1">
    <location>
        <begin position="1"/>
        <end position="38"/>
    </location>
</feature>
<feature type="region of interest" description="Disordered" evidence="1">
    <location>
        <begin position="373"/>
        <end position="455"/>
    </location>
</feature>
<feature type="compositionally biased region" description="Low complexity" evidence="1">
    <location>
        <begin position="440"/>
        <end position="453"/>
    </location>
</feature>
<feature type="region of interest" description="Disordered" evidence="1">
    <location>
        <begin position="1028"/>
        <end position="1071"/>
    </location>
</feature>
<dbReference type="RefSeq" id="XP_003881492.1">
    <property type="nucleotide sequence ID" value="XM_003881443.1"/>
</dbReference>
<feature type="region of interest" description="Disordered" evidence="1">
    <location>
        <begin position="64"/>
        <end position="257"/>
    </location>
</feature>
<feature type="region of interest" description="Disordered" evidence="1">
    <location>
        <begin position="1187"/>
        <end position="1244"/>
    </location>
</feature>
<feature type="compositionally biased region" description="Low complexity" evidence="1">
    <location>
        <begin position="64"/>
        <end position="95"/>
    </location>
</feature>
<feature type="region of interest" description="Disordered" evidence="1">
    <location>
        <begin position="571"/>
        <end position="651"/>
    </location>
</feature>
<feature type="region of interest" description="Disordered" evidence="1">
    <location>
        <begin position="681"/>
        <end position="868"/>
    </location>
</feature>
<dbReference type="VEuPathDB" id="ToxoDB:NCLIV_012570"/>
<feature type="region of interest" description="Disordered" evidence="1">
    <location>
        <begin position="1266"/>
        <end position="1310"/>
    </location>
</feature>
<evidence type="ECO:0000256" key="1">
    <source>
        <dbReference type="SAM" id="MobiDB-lite"/>
    </source>
</evidence>
<keyword evidence="3" id="KW-1185">Reference proteome</keyword>
<feature type="compositionally biased region" description="Basic and acidic residues" evidence="1">
    <location>
        <begin position="1206"/>
        <end position="1217"/>
    </location>
</feature>
<accession>F0VCU4</accession>
<dbReference type="Proteomes" id="UP000007494">
    <property type="component" value="Chromosome V"/>
</dbReference>
<feature type="compositionally biased region" description="Polar residues" evidence="1">
    <location>
        <begin position="772"/>
        <end position="783"/>
    </location>
</feature>
<evidence type="ECO:0000313" key="3">
    <source>
        <dbReference type="Proteomes" id="UP000007494"/>
    </source>
</evidence>
<dbReference type="eggNOG" id="ENOG502QZBA">
    <property type="taxonomic scope" value="Eukaryota"/>
</dbReference>
<name>F0VCU4_NEOCL</name>
<evidence type="ECO:0000313" key="2">
    <source>
        <dbReference type="EMBL" id="CBZ51459.1"/>
    </source>
</evidence>
<dbReference type="GeneID" id="13440459"/>
<feature type="compositionally biased region" description="Low complexity" evidence="1">
    <location>
        <begin position="897"/>
        <end position="916"/>
    </location>
</feature>
<feature type="region of interest" description="Disordered" evidence="1">
    <location>
        <begin position="897"/>
        <end position="972"/>
    </location>
</feature>
<protein>
    <submittedName>
        <fullName evidence="2">Putative RNase H</fullName>
    </submittedName>
</protein>
<feature type="compositionally biased region" description="Low complexity" evidence="1">
    <location>
        <begin position="579"/>
        <end position="596"/>
    </location>
</feature>
<feature type="compositionally biased region" description="Polar residues" evidence="1">
    <location>
        <begin position="195"/>
        <end position="205"/>
    </location>
</feature>
<organism evidence="2 3">
    <name type="scientific">Neospora caninum (strain Liverpool)</name>
    <dbReference type="NCBI Taxonomy" id="572307"/>
    <lineage>
        <taxon>Eukaryota</taxon>
        <taxon>Sar</taxon>
        <taxon>Alveolata</taxon>
        <taxon>Apicomplexa</taxon>
        <taxon>Conoidasida</taxon>
        <taxon>Coccidia</taxon>
        <taxon>Eucoccidiorida</taxon>
        <taxon>Eimeriorina</taxon>
        <taxon>Sarcocystidae</taxon>
        <taxon>Neospora</taxon>
    </lineage>
</organism>
<proteinExistence type="predicted"/>
<feature type="region of interest" description="Disordered" evidence="1">
    <location>
        <begin position="319"/>
        <end position="360"/>
    </location>
</feature>
<feature type="compositionally biased region" description="Low complexity" evidence="1">
    <location>
        <begin position="376"/>
        <end position="396"/>
    </location>
</feature>
<feature type="region of interest" description="Disordered" evidence="1">
    <location>
        <begin position="1333"/>
        <end position="1370"/>
    </location>
</feature>
<dbReference type="EMBL" id="FR823386">
    <property type="protein sequence ID" value="CBZ51459.1"/>
    <property type="molecule type" value="Genomic_DNA"/>
</dbReference>
<feature type="compositionally biased region" description="Basic and acidic residues" evidence="1">
    <location>
        <begin position="703"/>
        <end position="712"/>
    </location>
</feature>
<reference evidence="3" key="1">
    <citation type="journal article" date="2012" name="PLoS Pathog.">
        <title>Comparative genomics of the apicomplexan parasites Toxoplasma gondii and Neospora caninum: Coccidia differing in host range and transmission strategy.</title>
        <authorList>
            <person name="Reid A.J."/>
            <person name="Vermont S.J."/>
            <person name="Cotton J.A."/>
            <person name="Harris D."/>
            <person name="Hill-Cawthorne G.A."/>
            <person name="Konen-Waisman S."/>
            <person name="Latham S.M."/>
            <person name="Mourier T."/>
            <person name="Norton R."/>
            <person name="Quail M.A."/>
            <person name="Sanders M."/>
            <person name="Shanmugam D."/>
            <person name="Sohal A."/>
            <person name="Wasmuth J.D."/>
            <person name="Brunk B."/>
            <person name="Grigg M.E."/>
            <person name="Howard J.C."/>
            <person name="Parkinson J."/>
            <person name="Roos D.S."/>
            <person name="Trees A.J."/>
            <person name="Berriman M."/>
            <person name="Pain A."/>
            <person name="Wastling J.M."/>
        </authorList>
    </citation>
    <scope>NUCLEOTIDE SEQUENCE [LARGE SCALE GENOMIC DNA]</scope>
    <source>
        <strain evidence="3">Liverpool</strain>
    </source>
</reference>
<feature type="compositionally biased region" description="Low complexity" evidence="1">
    <location>
        <begin position="642"/>
        <end position="651"/>
    </location>
</feature>
<dbReference type="OMA" id="IGHYVEG"/>
<dbReference type="OrthoDB" id="332580at2759"/>
<feature type="compositionally biased region" description="Basic and acidic residues" evidence="1">
    <location>
        <begin position="134"/>
        <end position="153"/>
    </location>
</feature>
<dbReference type="InParanoid" id="F0VCU4"/>
<sequence>MINPPLHQKQPWGFGRPARATEAASPRGVSVSGRPSFSPPQLCASREVFPYCPLAVALSSVAHSSVSSTPRLPVSASRTAAPRSSSAAPAVGPAGDSVSARAFECRSGASLEEGKSPVSPAGSRPSPLAGAVCPRDEASATRLTVEDHPDPARGVRSPIGARQQLGGSEAVCEAPSGAASSLNHPRLKPRPSPASHVSSFGTMASVQRRPRTDASVSTRVAAESPLGPSGAHTGSPGGRAFASARPVEGRRGWSVGRGFSGATRLAAKNGPVESWVGTLSPAGLDEQASVETSASSAAVERESPGLWSLAEVGQGVSRVTPAAPSLASSVEEASPSRLAATVQTSEEEQESPWTHLVRESNQPFAPVIGHYVEGFTSSSSGSSTSVSPSPRRQSSPVRRRVGSRAPGDPVVGGEVAWYPRGRSGRHSRGRSSGDREGSDRSSSSEAETPAPEAGLFGMHAGSQFLQLSRALLGADYRRSSDPSSDADSDIDRQRLEQQQLLQELRLRTLGLGAGHAKHGRASAYRRARATAGAVALSATDQSGSGWVRTAAAPGVERDWGGRAEDFRGFRDHEEGTGRAGASVSGSSSVPQSAFGSRRARGDAPVAGSREGYGLDTRIRRGRSMRRRSPPERGSQVRRGRQVRVSGGESQSSLAGLQLLADGTFLGALLFGDQMLSAEGLKTDDSDVSSGPDACPSPVVVPAEGRRGADARRPIRTPRSVKATEDPQLSGANGRDSPHEDCIRSGDTVSDAEEGFPRSSPRTAAQAGAGWNGETSPMSQTSLASGAERGGFADRSSSGRGCGYQSPRAQRQVGTQGRVFERGYGDPESVSSTDTGDECAAAHADRETNREGPGFRGDGRGRRFGRGAGASTAVENTTFMSFLSQLTGQAHVSEGGASRVAVSSRSRCDSSVSESARGAGEAGYELSPAPRIVSEKTGADWPSDSGGERVREPPWRLTPGEPSSGNAESGEGLHFRNGLRVSTGERAAQETHLLENAAFDAPLSPGVELDPRSGLFLDCHKLEASYLPSQRPSLSGTTISGISSKHRPSDEFDWEAAPLSRRSSQTSERPVGLSPVLNVQRPFVGGRGCDVSLFSVGEAGRSALAGGANEAPREGRGLQLVPPAEQKGTKGRAAGSGDPVTLGAKARTADANAVNGLGGLRGLCGVREVHCHPLGRPEEERDRVPAGWRPLANGESAKGRKGVGGCEAERQEKRRVDRPCPSADPWGGEHLQSLPETPESDSQTGSFFSMGALAVFLAPETRGSAAAVSRQPVVREGGQGEMRQRTLSKEDGDEMGQELCGPGGASLHGAVQRAPKGGFKVKFGFSAFRVSPRKRLQGIKKPDKLCNKKDSSPNARDDRRVGQAGMDTIKR</sequence>
<gene>
    <name evidence="2" type="ORF">NCLIV_012570</name>
</gene>
<feature type="compositionally biased region" description="Basic and acidic residues" evidence="1">
    <location>
        <begin position="1339"/>
        <end position="1360"/>
    </location>
</feature>